<dbReference type="EMBL" id="DTIN01000044">
    <property type="protein sequence ID" value="HFX14354.1"/>
    <property type="molecule type" value="Genomic_DNA"/>
</dbReference>
<keyword evidence="2" id="KW-0812">Transmembrane</keyword>
<evidence type="ECO:0000256" key="2">
    <source>
        <dbReference type="SAM" id="Phobius"/>
    </source>
</evidence>
<feature type="coiled-coil region" evidence="1">
    <location>
        <begin position="66"/>
        <end position="106"/>
    </location>
</feature>
<feature type="coiled-coil region" evidence="1">
    <location>
        <begin position="138"/>
        <end position="165"/>
    </location>
</feature>
<dbReference type="SUPFAM" id="SSF51261">
    <property type="entry name" value="Duplicated hybrid motif"/>
    <property type="match status" value="1"/>
</dbReference>
<proteinExistence type="predicted"/>
<sequence>MAKKSKWWKRKFFTIMIIPHDASTAKTRRVHLSIILLVIFAIVGIISTSLTLYRIASNKFSRVKHLEILEEVTEKQKAQIKEIEILREKLKELEETEKKLKSILGIKGSLPPPKDKKVVSLGIDYAPDIDTYDFQRKIIEVKTLIDEKQRELARVENEIQRRKSLLAVTPSRWPTFGFISSGFGWRFHPIFRRTRFHTGIDIVTFWGAPVYATADGIVSYVGWESGYGKVIKINHGRGITTYYAHLSSYAVRVGQYVKKGQFIGRVGSTGTSIGPHLHYEVRRGGNPVNPSAYLSVDIIKIGKLY</sequence>
<feature type="transmembrane region" description="Helical" evidence="2">
    <location>
        <begin position="34"/>
        <end position="56"/>
    </location>
</feature>
<comment type="caution">
    <text evidence="4">The sequence shown here is derived from an EMBL/GenBank/DDBJ whole genome shotgun (WGS) entry which is preliminary data.</text>
</comment>
<reference evidence="4" key="1">
    <citation type="journal article" date="2020" name="mSystems">
        <title>Genome- and Community-Level Interaction Insights into Carbon Utilization and Element Cycling Functions of Hydrothermarchaeota in Hydrothermal Sediment.</title>
        <authorList>
            <person name="Zhou Z."/>
            <person name="Liu Y."/>
            <person name="Xu W."/>
            <person name="Pan J."/>
            <person name="Luo Z.H."/>
            <person name="Li M."/>
        </authorList>
    </citation>
    <scope>NUCLEOTIDE SEQUENCE [LARGE SCALE GENOMIC DNA]</scope>
    <source>
        <strain evidence="4">SpSt-81</strain>
    </source>
</reference>
<keyword evidence="1" id="KW-0175">Coiled coil</keyword>
<dbReference type="FunFam" id="2.70.70.10:FF:000006">
    <property type="entry name" value="M23 family peptidase"/>
    <property type="match status" value="1"/>
</dbReference>
<keyword evidence="2" id="KW-0472">Membrane</keyword>
<protein>
    <submittedName>
        <fullName evidence="4">M23 family metallopeptidase</fullName>
    </submittedName>
</protein>
<dbReference type="PANTHER" id="PTHR21666">
    <property type="entry name" value="PEPTIDASE-RELATED"/>
    <property type="match status" value="1"/>
</dbReference>
<dbReference type="PANTHER" id="PTHR21666:SF286">
    <property type="entry name" value="LIPOPROTEIN NLPD"/>
    <property type="match status" value="1"/>
</dbReference>
<dbReference type="CDD" id="cd12797">
    <property type="entry name" value="M23_peptidase"/>
    <property type="match status" value="1"/>
</dbReference>
<dbReference type="GO" id="GO:0004222">
    <property type="term" value="F:metalloendopeptidase activity"/>
    <property type="evidence" value="ECO:0007669"/>
    <property type="project" value="TreeGrafter"/>
</dbReference>
<dbReference type="InterPro" id="IPR016047">
    <property type="entry name" value="M23ase_b-sheet_dom"/>
</dbReference>
<evidence type="ECO:0000313" key="4">
    <source>
        <dbReference type="EMBL" id="HFX14354.1"/>
    </source>
</evidence>
<dbReference type="Gene3D" id="2.70.70.10">
    <property type="entry name" value="Glucose Permease (Domain IIA)"/>
    <property type="match status" value="1"/>
</dbReference>
<name>A0A7C3MK51_DICTH</name>
<organism evidence="4">
    <name type="scientific">Dictyoglomus thermophilum</name>
    <dbReference type="NCBI Taxonomy" id="14"/>
    <lineage>
        <taxon>Bacteria</taxon>
        <taxon>Pseudomonadati</taxon>
        <taxon>Dictyoglomota</taxon>
        <taxon>Dictyoglomia</taxon>
        <taxon>Dictyoglomales</taxon>
        <taxon>Dictyoglomaceae</taxon>
        <taxon>Dictyoglomus</taxon>
    </lineage>
</organism>
<dbReference type="AlphaFoldDB" id="A0A7C3MK51"/>
<keyword evidence="2" id="KW-1133">Transmembrane helix</keyword>
<dbReference type="InterPro" id="IPR050570">
    <property type="entry name" value="Cell_wall_metabolism_enzyme"/>
</dbReference>
<dbReference type="Pfam" id="PF01551">
    <property type="entry name" value="Peptidase_M23"/>
    <property type="match status" value="1"/>
</dbReference>
<evidence type="ECO:0000259" key="3">
    <source>
        <dbReference type="Pfam" id="PF01551"/>
    </source>
</evidence>
<evidence type="ECO:0000256" key="1">
    <source>
        <dbReference type="SAM" id="Coils"/>
    </source>
</evidence>
<accession>A0A7C3MK51</accession>
<dbReference type="InterPro" id="IPR011055">
    <property type="entry name" value="Dup_hybrid_motif"/>
</dbReference>
<feature type="domain" description="M23ase beta-sheet core" evidence="3">
    <location>
        <begin position="195"/>
        <end position="290"/>
    </location>
</feature>
<gene>
    <name evidence="4" type="ORF">ENW00_09495</name>
</gene>